<reference evidence="3 4" key="1">
    <citation type="journal article" date="2017" name="Environ. Microbiol.">
        <title>Decay of the glycolytic pathway and adaptation to intranuclear parasitism within Enterocytozoonidae microsporidia.</title>
        <authorList>
            <person name="Wiredu Boakye D."/>
            <person name="Jaroenlak P."/>
            <person name="Prachumwat A."/>
            <person name="Williams T.A."/>
            <person name="Bateman K.S."/>
            <person name="Itsathitphaisarn O."/>
            <person name="Sritunyalucksana K."/>
            <person name="Paszkiewicz K.H."/>
            <person name="Moore K.A."/>
            <person name="Stentiford G.D."/>
            <person name="Williams B.A."/>
        </authorList>
    </citation>
    <scope>NUCLEOTIDE SEQUENCE [LARGE SCALE GENOMIC DNA]</scope>
    <source>
        <strain evidence="3 4">TH1</strain>
    </source>
</reference>
<protein>
    <submittedName>
        <fullName evidence="3">RhoGAP protein</fullName>
    </submittedName>
</protein>
<evidence type="ECO:0000256" key="2">
    <source>
        <dbReference type="SAM" id="SignalP"/>
    </source>
</evidence>
<feature type="chain" id="PRO_5012506483" evidence="2">
    <location>
        <begin position="17"/>
        <end position="254"/>
    </location>
</feature>
<name>A0A1W0E6D9_9MICR</name>
<evidence type="ECO:0000313" key="4">
    <source>
        <dbReference type="Proteomes" id="UP000192758"/>
    </source>
</evidence>
<dbReference type="VEuPathDB" id="MicrosporidiaDB:EHP00_2325"/>
<dbReference type="Proteomes" id="UP000192758">
    <property type="component" value="Unassembled WGS sequence"/>
</dbReference>
<gene>
    <name evidence="3" type="ORF">EHP00_2325</name>
</gene>
<dbReference type="EMBL" id="MNPJ01000017">
    <property type="protein sequence ID" value="OQS54749.1"/>
    <property type="molecule type" value="Genomic_DNA"/>
</dbReference>
<organism evidence="3 4">
    <name type="scientific">Ecytonucleospora hepatopenaei</name>
    <dbReference type="NCBI Taxonomy" id="646526"/>
    <lineage>
        <taxon>Eukaryota</taxon>
        <taxon>Fungi</taxon>
        <taxon>Fungi incertae sedis</taxon>
        <taxon>Microsporidia</taxon>
        <taxon>Enterocytozoonidae</taxon>
        <taxon>Ecytonucleospora</taxon>
    </lineage>
</organism>
<proteinExistence type="predicted"/>
<dbReference type="AlphaFoldDB" id="A0A1W0E6D9"/>
<feature type="signal peptide" evidence="2">
    <location>
        <begin position="1"/>
        <end position="16"/>
    </location>
</feature>
<sequence length="254" mass="28617">MLVFLLNSLFYETVQCSSQLRVEILREDDAFILKGKANGKRCSMDVRKYENGEAGPVDYNKDMLKLDIEEIKKTMKDPNKCRNLYYELCEVGKGFETGKTIFVQIKPLDAKRKGVTPFSILESTVVLNYRLALTFLKTNKVSLKVTSTNPFGSSDGPEEDTSGDKPGSSRKRRREETAAPKAKKAKKAVVAVEPEEEDDDEEVDDDDDDEGESDEQKHDESDEGESDEQKHDESEDDDSDSSEKCTLEVVFPSD</sequence>
<feature type="region of interest" description="Disordered" evidence="1">
    <location>
        <begin position="145"/>
        <end position="254"/>
    </location>
</feature>
<feature type="compositionally biased region" description="Acidic residues" evidence="1">
    <location>
        <begin position="193"/>
        <end position="213"/>
    </location>
</feature>
<accession>A0A1W0E6D9</accession>
<keyword evidence="4" id="KW-1185">Reference proteome</keyword>
<keyword evidence="2" id="KW-0732">Signal</keyword>
<evidence type="ECO:0000313" key="3">
    <source>
        <dbReference type="EMBL" id="OQS54749.1"/>
    </source>
</evidence>
<comment type="caution">
    <text evidence="3">The sequence shown here is derived from an EMBL/GenBank/DDBJ whole genome shotgun (WGS) entry which is preliminary data.</text>
</comment>
<evidence type="ECO:0000256" key="1">
    <source>
        <dbReference type="SAM" id="MobiDB-lite"/>
    </source>
</evidence>